<dbReference type="SUPFAM" id="SSF159501">
    <property type="entry name" value="EreA/ChaN-like"/>
    <property type="match status" value="1"/>
</dbReference>
<keyword evidence="2" id="KW-1185">Reference proteome</keyword>
<dbReference type="EMBL" id="KZ613866">
    <property type="protein sequence ID" value="PMD54262.1"/>
    <property type="molecule type" value="Genomic_DNA"/>
</dbReference>
<dbReference type="GO" id="GO:0046677">
    <property type="term" value="P:response to antibiotic"/>
    <property type="evidence" value="ECO:0007669"/>
    <property type="project" value="InterPro"/>
</dbReference>
<dbReference type="InterPro" id="IPR052036">
    <property type="entry name" value="Hydrolase/PRTase-associated"/>
</dbReference>
<accession>A0A2J6SU21</accession>
<evidence type="ECO:0000313" key="1">
    <source>
        <dbReference type="EMBL" id="PMD54262.1"/>
    </source>
</evidence>
<dbReference type="AlphaFoldDB" id="A0A2J6SU21"/>
<evidence type="ECO:0000313" key="2">
    <source>
        <dbReference type="Proteomes" id="UP000235371"/>
    </source>
</evidence>
<proteinExistence type="predicted"/>
<dbReference type="Gene3D" id="1.20.1440.30">
    <property type="entry name" value="Biosynthetic Protein domain"/>
    <property type="match status" value="1"/>
</dbReference>
<dbReference type="Proteomes" id="UP000235371">
    <property type="component" value="Unassembled WGS sequence"/>
</dbReference>
<dbReference type="OrthoDB" id="413649at2759"/>
<dbReference type="InterPro" id="IPR007815">
    <property type="entry name" value="Emycin_Estase"/>
</dbReference>
<dbReference type="GeneID" id="36595421"/>
<protein>
    <submittedName>
        <fullName evidence="1">Uncharacterized protein</fullName>
    </submittedName>
</protein>
<organism evidence="1 2">
    <name type="scientific">Hyaloscypha bicolor E</name>
    <dbReference type="NCBI Taxonomy" id="1095630"/>
    <lineage>
        <taxon>Eukaryota</taxon>
        <taxon>Fungi</taxon>
        <taxon>Dikarya</taxon>
        <taxon>Ascomycota</taxon>
        <taxon>Pezizomycotina</taxon>
        <taxon>Leotiomycetes</taxon>
        <taxon>Helotiales</taxon>
        <taxon>Hyaloscyphaceae</taxon>
        <taxon>Hyaloscypha</taxon>
        <taxon>Hyaloscypha bicolor</taxon>
    </lineage>
</organism>
<dbReference type="Gene3D" id="3.30.1870.10">
    <property type="entry name" value="EreA-like, domain 2"/>
    <property type="match status" value="1"/>
</dbReference>
<dbReference type="InParanoid" id="A0A2J6SU21"/>
<dbReference type="PANTHER" id="PTHR31299">
    <property type="entry name" value="ESTERASE, PUTATIVE (AFU_ORTHOLOGUE AFUA_1G05850)-RELATED"/>
    <property type="match status" value="1"/>
</dbReference>
<dbReference type="Gene3D" id="3.40.1660.10">
    <property type="entry name" value="EreA-like (biosynthetic domain)"/>
    <property type="match status" value="1"/>
</dbReference>
<gene>
    <name evidence="1" type="ORF">K444DRAFT_667852</name>
</gene>
<name>A0A2J6SU21_9HELO</name>
<dbReference type="RefSeq" id="XP_024731166.1">
    <property type="nucleotide sequence ID" value="XM_024887345.1"/>
</dbReference>
<sequence>MPCAWWPLLVDNEKQLPFSSKLMRGHNKDLKRDQKAAICGLELYSMGASIRAVIKYLDHIDPKMVVVARRDTEHSNHCRTDMVKMLRELLKNRIEYSSHIEDGEEFHSSEQNVRLVAVRFPLQEANKYSDTRIDAEEYYKAMYFSSAESWNFRDPHKFETLQRILDHKGKGAKAVVWVRNSHLGNARASSMGWHRSELNLGQLARKAVLTLELLQLRMSGTLTCRL</sequence>
<dbReference type="PANTHER" id="PTHR31299:SF0">
    <property type="entry name" value="ESTERASE, PUTATIVE (AFU_ORTHOLOGUE AFUA_1G05850)-RELATED"/>
    <property type="match status" value="1"/>
</dbReference>
<reference evidence="1 2" key="1">
    <citation type="submission" date="2016-04" db="EMBL/GenBank/DDBJ databases">
        <title>A degradative enzymes factory behind the ericoid mycorrhizal symbiosis.</title>
        <authorList>
            <consortium name="DOE Joint Genome Institute"/>
            <person name="Martino E."/>
            <person name="Morin E."/>
            <person name="Grelet G."/>
            <person name="Kuo A."/>
            <person name="Kohler A."/>
            <person name="Daghino S."/>
            <person name="Barry K."/>
            <person name="Choi C."/>
            <person name="Cichocki N."/>
            <person name="Clum A."/>
            <person name="Copeland A."/>
            <person name="Hainaut M."/>
            <person name="Haridas S."/>
            <person name="Labutti K."/>
            <person name="Lindquist E."/>
            <person name="Lipzen A."/>
            <person name="Khouja H.-R."/>
            <person name="Murat C."/>
            <person name="Ohm R."/>
            <person name="Olson A."/>
            <person name="Spatafora J."/>
            <person name="Veneault-Fourrey C."/>
            <person name="Henrissat B."/>
            <person name="Grigoriev I."/>
            <person name="Martin F."/>
            <person name="Perotto S."/>
        </authorList>
    </citation>
    <scope>NUCLEOTIDE SEQUENCE [LARGE SCALE GENOMIC DNA]</scope>
    <source>
        <strain evidence="1 2">E</strain>
    </source>
</reference>
<dbReference type="Pfam" id="PF05139">
    <property type="entry name" value="Erythro_esteras"/>
    <property type="match status" value="1"/>
</dbReference>